<dbReference type="GO" id="GO:0005524">
    <property type="term" value="F:ATP binding"/>
    <property type="evidence" value="ECO:0007669"/>
    <property type="project" value="UniProtKB-UniRule"/>
</dbReference>
<feature type="transmembrane region" description="Helical" evidence="7">
    <location>
        <begin position="14"/>
        <end position="35"/>
    </location>
</feature>
<keyword evidence="6" id="KW-1003">Cell membrane</keyword>
<comment type="similarity">
    <text evidence="1 6">Belongs to the V-ATPase V0D/AC39 subunit family.</text>
</comment>
<dbReference type="Pfam" id="PF01992">
    <property type="entry name" value="vATP-synt_AC39"/>
    <property type="match status" value="1"/>
</dbReference>
<evidence type="ECO:0000256" key="2">
    <source>
        <dbReference type="ARBA" id="ARBA00022448"/>
    </source>
</evidence>
<dbReference type="PANTHER" id="PTHR38682:SF1">
    <property type="entry name" value="V-TYPE ATP SYNTHASE SUBUNIT C"/>
    <property type="match status" value="1"/>
</dbReference>
<evidence type="ECO:0000256" key="4">
    <source>
        <dbReference type="ARBA" id="ARBA00023065"/>
    </source>
</evidence>
<organism evidence="8 9">
    <name type="scientific">Methanothermococcus okinawensis</name>
    <dbReference type="NCBI Taxonomy" id="155863"/>
    <lineage>
        <taxon>Archaea</taxon>
        <taxon>Methanobacteriati</taxon>
        <taxon>Methanobacteriota</taxon>
        <taxon>Methanomada group</taxon>
        <taxon>Methanococci</taxon>
        <taxon>Methanococcales</taxon>
        <taxon>Methanococcaceae</taxon>
        <taxon>Methanothermococcus</taxon>
    </lineage>
</organism>
<reference evidence="8" key="1">
    <citation type="journal article" date="2020" name="ISME J.">
        <title>Gammaproteobacteria mediating utilization of methyl-, sulfur- and petroleum organic compounds in deep ocean hydrothermal plumes.</title>
        <authorList>
            <person name="Zhou Z."/>
            <person name="Liu Y."/>
            <person name="Pan J."/>
            <person name="Cron B.R."/>
            <person name="Toner B.M."/>
            <person name="Anantharaman K."/>
            <person name="Breier J.A."/>
            <person name="Dick G.J."/>
            <person name="Li M."/>
        </authorList>
    </citation>
    <scope>NUCLEOTIDE SEQUENCE</scope>
    <source>
        <strain evidence="8">SZUA-1385</strain>
    </source>
</reference>
<dbReference type="GO" id="GO:0005886">
    <property type="term" value="C:plasma membrane"/>
    <property type="evidence" value="ECO:0007669"/>
    <property type="project" value="UniProtKB-SubCell"/>
</dbReference>
<dbReference type="InterPro" id="IPR002843">
    <property type="entry name" value="ATPase_V0-cplx_csu/dsu"/>
</dbReference>
<keyword evidence="4 6" id="KW-0406">Ion transport</keyword>
<dbReference type="InterPro" id="IPR035067">
    <property type="entry name" value="V-type_ATPase_csu/dsu"/>
</dbReference>
<evidence type="ECO:0000313" key="8">
    <source>
        <dbReference type="EMBL" id="HIP17573.1"/>
    </source>
</evidence>
<evidence type="ECO:0000313" key="9">
    <source>
        <dbReference type="Proteomes" id="UP000605144"/>
    </source>
</evidence>
<dbReference type="Gene3D" id="1.20.1690.10">
    <property type="entry name" value="V-type ATP synthase subunit C domain"/>
    <property type="match status" value="2"/>
</dbReference>
<evidence type="ECO:0000256" key="7">
    <source>
        <dbReference type="SAM" id="Phobius"/>
    </source>
</evidence>
<dbReference type="GO" id="GO:0046933">
    <property type="term" value="F:proton-transporting ATP synthase activity, rotational mechanism"/>
    <property type="evidence" value="ECO:0007669"/>
    <property type="project" value="UniProtKB-UniRule"/>
</dbReference>
<dbReference type="EMBL" id="DQSV01000091">
    <property type="protein sequence ID" value="HIP17573.1"/>
    <property type="molecule type" value="Genomic_DNA"/>
</dbReference>
<dbReference type="Gene3D" id="1.10.132.50">
    <property type="entry name" value="ATP synthase (C/AC39) subunit, domain 3"/>
    <property type="match status" value="1"/>
</dbReference>
<comment type="subunit">
    <text evidence="6">Has multiple subunits with at least A(3), B(3), C, D, E, F, H, I and proteolipid K(x).</text>
</comment>
<proteinExistence type="inferred from homology"/>
<comment type="function">
    <text evidence="6">Component of the A-type ATP synthase that produces ATP from ADP in the presence of a proton gradient across the membrane.</text>
</comment>
<keyword evidence="6 7" id="KW-0472">Membrane</keyword>
<dbReference type="Proteomes" id="UP000605144">
    <property type="component" value="Unassembled WGS sequence"/>
</dbReference>
<keyword evidence="7" id="KW-1133">Transmembrane helix</keyword>
<dbReference type="InterPro" id="IPR036079">
    <property type="entry name" value="ATPase_csu/dsu_sf"/>
</dbReference>
<dbReference type="GO" id="GO:0033179">
    <property type="term" value="C:proton-transporting V-type ATPase, V0 domain"/>
    <property type="evidence" value="ECO:0007669"/>
    <property type="project" value="InterPro"/>
</dbReference>
<dbReference type="SUPFAM" id="SSF103486">
    <property type="entry name" value="V-type ATP synthase subunit C"/>
    <property type="match status" value="1"/>
</dbReference>
<gene>
    <name evidence="6" type="primary">atpC</name>
    <name evidence="8" type="ORF">EYG76_04695</name>
</gene>
<dbReference type="NCBIfam" id="TIGR02923">
    <property type="entry name" value="AhaC"/>
    <property type="match status" value="1"/>
</dbReference>
<comment type="subcellular location">
    <subcellularLocation>
        <location evidence="6">Cell membrane</location>
        <topology evidence="6">Peripheral membrane protein</topology>
    </subcellularLocation>
</comment>
<dbReference type="NCBIfam" id="NF002267">
    <property type="entry name" value="PRK01198.1-3"/>
    <property type="match status" value="1"/>
</dbReference>
<dbReference type="InterPro" id="IPR050873">
    <property type="entry name" value="V-ATPase_V0D/AC39_subunit"/>
</dbReference>
<name>A0A832YU18_9EURY</name>
<dbReference type="PANTHER" id="PTHR38682">
    <property type="entry name" value="V-TYPE ATP SYNTHASE SUBUNIT C"/>
    <property type="match status" value="1"/>
</dbReference>
<dbReference type="AlphaFoldDB" id="A0A832YU18"/>
<accession>A0A832YU18</accession>
<keyword evidence="7" id="KW-0812">Transmembrane</keyword>
<evidence type="ECO:0000256" key="3">
    <source>
        <dbReference type="ARBA" id="ARBA00022781"/>
    </source>
</evidence>
<dbReference type="HAMAP" id="MF_00314">
    <property type="entry name" value="ATP_synth_C_arch"/>
    <property type="match status" value="1"/>
</dbReference>
<comment type="caution">
    <text evidence="8">The sequence shown here is derived from an EMBL/GenBank/DDBJ whole genome shotgun (WGS) entry which is preliminary data.</text>
</comment>
<dbReference type="InterPro" id="IPR014272">
    <property type="entry name" value="ATPase_V0-cplx_csu"/>
</dbReference>
<keyword evidence="3 6" id="KW-0375">Hydrogen ion transport</keyword>
<keyword evidence="5 6" id="KW-0066">ATP synthesis</keyword>
<sequence length="383" mass="43256">MEISQIIAGLPSNIFIILMVLAGIVIFLVLIIYIIKYLMENAPFAYVNARVRSMESRLLDSQKLDKLIESGDIVEVIDILEDTDYGAYITTSNDALLIEKSLDMYLAHVYKVLSDISPGKSKKILKLFEKKYDVQNIKTILRAKHVGMDAESIFGLLIPLGTIPENKLRELCEVKTVDEIMNGLEGTKYSKILSEELATYEQTGRLMSLELALDKYILESLWQSANMEGTNEDIFREFIGTMVDVENLKIILRSKVDGISSDNVLKYVLKAGYELPQWKLKELAESESIEGVISSLEGTKYGTLISEHLEDYERVKSVYVFERALNAYIVKVGKNLSLRQPFGIGPIIGLLTSKEQEIRNLKMIIKGKIEGLPSNEIRELITI</sequence>
<evidence type="ECO:0000256" key="1">
    <source>
        <dbReference type="ARBA" id="ARBA00006709"/>
    </source>
</evidence>
<evidence type="ECO:0000256" key="6">
    <source>
        <dbReference type="HAMAP-Rule" id="MF_00314"/>
    </source>
</evidence>
<dbReference type="GO" id="GO:0046961">
    <property type="term" value="F:proton-transporting ATPase activity, rotational mechanism"/>
    <property type="evidence" value="ECO:0007669"/>
    <property type="project" value="InterPro"/>
</dbReference>
<evidence type="ECO:0000256" key="5">
    <source>
        <dbReference type="ARBA" id="ARBA00023310"/>
    </source>
</evidence>
<dbReference type="InterPro" id="IPR044911">
    <property type="entry name" value="V-type_ATPase_csu/dsu_dom_3"/>
</dbReference>
<protein>
    <recommendedName>
        <fullName evidence="6">A-type ATP synthase subunit C</fullName>
    </recommendedName>
</protein>
<dbReference type="GO" id="GO:0042777">
    <property type="term" value="P:proton motive force-driven plasma membrane ATP synthesis"/>
    <property type="evidence" value="ECO:0007669"/>
    <property type="project" value="UniProtKB-UniRule"/>
</dbReference>
<keyword evidence="2 6" id="KW-0813">Transport</keyword>